<dbReference type="SUPFAM" id="SSF48464">
    <property type="entry name" value="ENTH/VHS domain"/>
    <property type="match status" value="1"/>
</dbReference>
<dbReference type="PhylomeDB" id="B4KNB9"/>
<feature type="compositionally biased region" description="Basic residues" evidence="3">
    <location>
        <begin position="417"/>
        <end position="430"/>
    </location>
</feature>
<feature type="region of interest" description="Disordered" evidence="3">
    <location>
        <begin position="857"/>
        <end position="897"/>
    </location>
</feature>
<evidence type="ECO:0000313" key="6">
    <source>
        <dbReference type="EMBL" id="EDW09972.1"/>
    </source>
</evidence>
<dbReference type="SMR" id="B4KNB9"/>
<feature type="compositionally biased region" description="Gly residues" evidence="3">
    <location>
        <begin position="1034"/>
        <end position="1061"/>
    </location>
</feature>
<feature type="compositionally biased region" description="Low complexity" evidence="3">
    <location>
        <begin position="811"/>
        <end position="825"/>
    </location>
</feature>
<dbReference type="PROSITE" id="PS50102">
    <property type="entry name" value="RRM"/>
    <property type="match status" value="1"/>
</dbReference>
<feature type="compositionally biased region" description="Basic and acidic residues" evidence="3">
    <location>
        <begin position="1294"/>
        <end position="1312"/>
    </location>
</feature>
<feature type="compositionally biased region" description="Basic and acidic residues" evidence="3">
    <location>
        <begin position="1248"/>
        <end position="1257"/>
    </location>
</feature>
<organism evidence="6 7">
    <name type="scientific">Drosophila mojavensis</name>
    <name type="common">Fruit fly</name>
    <dbReference type="NCBI Taxonomy" id="7230"/>
    <lineage>
        <taxon>Eukaryota</taxon>
        <taxon>Metazoa</taxon>
        <taxon>Ecdysozoa</taxon>
        <taxon>Arthropoda</taxon>
        <taxon>Hexapoda</taxon>
        <taxon>Insecta</taxon>
        <taxon>Pterygota</taxon>
        <taxon>Neoptera</taxon>
        <taxon>Endopterygota</taxon>
        <taxon>Diptera</taxon>
        <taxon>Brachycera</taxon>
        <taxon>Muscomorpha</taxon>
        <taxon>Ephydroidea</taxon>
        <taxon>Drosophilidae</taxon>
        <taxon>Drosophila</taxon>
    </lineage>
</organism>
<dbReference type="GO" id="GO:0003682">
    <property type="term" value="F:chromatin binding"/>
    <property type="evidence" value="ECO:0007669"/>
    <property type="project" value="EnsemblMetazoa"/>
</dbReference>
<feature type="compositionally biased region" description="Basic and acidic residues" evidence="3">
    <location>
        <begin position="872"/>
        <end position="886"/>
    </location>
</feature>
<evidence type="ECO:0000259" key="4">
    <source>
        <dbReference type="PROSITE" id="PS50102"/>
    </source>
</evidence>
<dbReference type="InterPro" id="IPR012677">
    <property type="entry name" value="Nucleotide-bd_a/b_plait_sf"/>
</dbReference>
<feature type="compositionally biased region" description="Basic and acidic residues" evidence="3">
    <location>
        <begin position="1186"/>
        <end position="1195"/>
    </location>
</feature>
<dbReference type="Proteomes" id="UP000009192">
    <property type="component" value="Unassembled WGS sequence"/>
</dbReference>
<reference evidence="6 7" key="1">
    <citation type="journal article" date="2007" name="Nature">
        <title>Evolution of genes and genomes on the Drosophila phylogeny.</title>
        <authorList>
            <consortium name="Drosophila 12 Genomes Consortium"/>
            <person name="Clark A.G."/>
            <person name="Eisen M.B."/>
            <person name="Smith D.R."/>
            <person name="Bergman C.M."/>
            <person name="Oliver B."/>
            <person name="Markow T.A."/>
            <person name="Kaufman T.C."/>
            <person name="Kellis M."/>
            <person name="Gelbart W."/>
            <person name="Iyer V.N."/>
            <person name="Pollard D.A."/>
            <person name="Sackton T.B."/>
            <person name="Larracuente A.M."/>
            <person name="Singh N.D."/>
            <person name="Abad J.P."/>
            <person name="Abt D.N."/>
            <person name="Adryan B."/>
            <person name="Aguade M."/>
            <person name="Akashi H."/>
            <person name="Anderson W.W."/>
            <person name="Aquadro C.F."/>
            <person name="Ardell D.H."/>
            <person name="Arguello R."/>
            <person name="Artieri C.G."/>
            <person name="Barbash D.A."/>
            <person name="Barker D."/>
            <person name="Barsanti P."/>
            <person name="Batterham P."/>
            <person name="Batzoglou S."/>
            <person name="Begun D."/>
            <person name="Bhutkar A."/>
            <person name="Blanco E."/>
            <person name="Bosak S.A."/>
            <person name="Bradley R.K."/>
            <person name="Brand A.D."/>
            <person name="Brent M.R."/>
            <person name="Brooks A.N."/>
            <person name="Brown R.H."/>
            <person name="Butlin R.K."/>
            <person name="Caggese C."/>
            <person name="Calvi B.R."/>
            <person name="Bernardo de Carvalho A."/>
            <person name="Caspi A."/>
            <person name="Castrezana S."/>
            <person name="Celniker S.E."/>
            <person name="Chang J.L."/>
            <person name="Chapple C."/>
            <person name="Chatterji S."/>
            <person name="Chinwalla A."/>
            <person name="Civetta A."/>
            <person name="Clifton S.W."/>
            <person name="Comeron J.M."/>
            <person name="Costello J.C."/>
            <person name="Coyne J.A."/>
            <person name="Daub J."/>
            <person name="David R.G."/>
            <person name="Delcher A.L."/>
            <person name="Delehaunty K."/>
            <person name="Do C.B."/>
            <person name="Ebling H."/>
            <person name="Edwards K."/>
            <person name="Eickbush T."/>
            <person name="Evans J.D."/>
            <person name="Filipski A."/>
            <person name="Findeiss S."/>
            <person name="Freyhult E."/>
            <person name="Fulton L."/>
            <person name="Fulton R."/>
            <person name="Garcia A.C."/>
            <person name="Gardiner A."/>
            <person name="Garfield D.A."/>
            <person name="Garvin B.E."/>
            <person name="Gibson G."/>
            <person name="Gilbert D."/>
            <person name="Gnerre S."/>
            <person name="Godfrey J."/>
            <person name="Good R."/>
            <person name="Gotea V."/>
            <person name="Gravely B."/>
            <person name="Greenberg A.J."/>
            <person name="Griffiths-Jones S."/>
            <person name="Gross S."/>
            <person name="Guigo R."/>
            <person name="Gustafson E.A."/>
            <person name="Haerty W."/>
            <person name="Hahn M.W."/>
            <person name="Halligan D.L."/>
            <person name="Halpern A.L."/>
            <person name="Halter G.M."/>
            <person name="Han M.V."/>
            <person name="Heger A."/>
            <person name="Hillier L."/>
            <person name="Hinrichs A.S."/>
            <person name="Holmes I."/>
            <person name="Hoskins R.A."/>
            <person name="Hubisz M.J."/>
            <person name="Hultmark D."/>
            <person name="Huntley M.A."/>
            <person name="Jaffe D.B."/>
            <person name="Jagadeeshan S."/>
            <person name="Jeck W.R."/>
            <person name="Johnson J."/>
            <person name="Jones C.D."/>
            <person name="Jordan W.C."/>
            <person name="Karpen G.H."/>
            <person name="Kataoka E."/>
            <person name="Keightley P.D."/>
            <person name="Kheradpour P."/>
            <person name="Kirkness E.F."/>
            <person name="Koerich L.B."/>
            <person name="Kristiansen K."/>
            <person name="Kudrna D."/>
            <person name="Kulathinal R.J."/>
            <person name="Kumar S."/>
            <person name="Kwok R."/>
            <person name="Lander E."/>
            <person name="Langley C.H."/>
            <person name="Lapoint R."/>
            <person name="Lazzaro B.P."/>
            <person name="Lee S.J."/>
            <person name="Levesque L."/>
            <person name="Li R."/>
            <person name="Lin C.F."/>
            <person name="Lin M.F."/>
            <person name="Lindblad-Toh K."/>
            <person name="Llopart A."/>
            <person name="Long M."/>
            <person name="Low L."/>
            <person name="Lozovsky E."/>
            <person name="Lu J."/>
            <person name="Luo M."/>
            <person name="Machado C.A."/>
            <person name="Makalowski W."/>
            <person name="Marzo M."/>
            <person name="Matsuda M."/>
            <person name="Matzkin L."/>
            <person name="McAllister B."/>
            <person name="McBride C.S."/>
            <person name="McKernan B."/>
            <person name="McKernan K."/>
            <person name="Mendez-Lago M."/>
            <person name="Minx P."/>
            <person name="Mollenhauer M.U."/>
            <person name="Montooth K."/>
            <person name="Mount S.M."/>
            <person name="Mu X."/>
            <person name="Myers E."/>
            <person name="Negre B."/>
            <person name="Newfeld S."/>
            <person name="Nielsen R."/>
            <person name="Noor M.A."/>
            <person name="O'Grady P."/>
            <person name="Pachter L."/>
            <person name="Papaceit M."/>
            <person name="Parisi M.J."/>
            <person name="Parisi M."/>
            <person name="Parts L."/>
            <person name="Pedersen J.S."/>
            <person name="Pesole G."/>
            <person name="Phillippy A.M."/>
            <person name="Ponting C.P."/>
            <person name="Pop M."/>
            <person name="Porcelli D."/>
            <person name="Powell J.R."/>
            <person name="Prohaska S."/>
            <person name="Pruitt K."/>
            <person name="Puig M."/>
            <person name="Quesneville H."/>
            <person name="Ram K.R."/>
            <person name="Rand D."/>
            <person name="Rasmussen M.D."/>
            <person name="Reed L.K."/>
            <person name="Reenan R."/>
            <person name="Reily A."/>
            <person name="Remington K.A."/>
            <person name="Rieger T.T."/>
            <person name="Ritchie M.G."/>
            <person name="Robin C."/>
            <person name="Rogers Y.H."/>
            <person name="Rohde C."/>
            <person name="Rozas J."/>
            <person name="Rubenfield M.J."/>
            <person name="Ruiz A."/>
            <person name="Russo S."/>
            <person name="Salzberg S.L."/>
            <person name="Sanchez-Gracia A."/>
            <person name="Saranga D.J."/>
            <person name="Sato H."/>
            <person name="Schaeffer S.W."/>
            <person name="Schatz M.C."/>
            <person name="Schlenke T."/>
            <person name="Schwartz R."/>
            <person name="Segarra C."/>
            <person name="Singh R.S."/>
            <person name="Sirot L."/>
            <person name="Sirota M."/>
            <person name="Sisneros N.B."/>
            <person name="Smith C.D."/>
            <person name="Smith T.F."/>
            <person name="Spieth J."/>
            <person name="Stage D.E."/>
            <person name="Stark A."/>
            <person name="Stephan W."/>
            <person name="Strausberg R.L."/>
            <person name="Strempel S."/>
            <person name="Sturgill D."/>
            <person name="Sutton G."/>
            <person name="Sutton G.G."/>
            <person name="Tao W."/>
            <person name="Teichmann S."/>
            <person name="Tobari Y.N."/>
            <person name="Tomimura Y."/>
            <person name="Tsolas J.M."/>
            <person name="Valente V.L."/>
            <person name="Venter E."/>
            <person name="Venter J.C."/>
            <person name="Vicario S."/>
            <person name="Vieira F.G."/>
            <person name="Vilella A.J."/>
            <person name="Villasante A."/>
            <person name="Walenz B."/>
            <person name="Wang J."/>
            <person name="Wasserman M."/>
            <person name="Watts T."/>
            <person name="Wilson D."/>
            <person name="Wilson R.K."/>
            <person name="Wing R.A."/>
            <person name="Wolfner M.F."/>
            <person name="Wong A."/>
            <person name="Wong G.K."/>
            <person name="Wu C.I."/>
            <person name="Wu G."/>
            <person name="Yamamoto D."/>
            <person name="Yang H.P."/>
            <person name="Yang S.P."/>
            <person name="Yorke J.A."/>
            <person name="Yoshida K."/>
            <person name="Zdobnov E."/>
            <person name="Zhang P."/>
            <person name="Zhang Y."/>
            <person name="Zimin A.V."/>
            <person name="Baldwin J."/>
            <person name="Abdouelleil A."/>
            <person name="Abdulkadir J."/>
            <person name="Abebe A."/>
            <person name="Abera B."/>
            <person name="Abreu J."/>
            <person name="Acer S.C."/>
            <person name="Aftuck L."/>
            <person name="Alexander A."/>
            <person name="An P."/>
            <person name="Anderson E."/>
            <person name="Anderson S."/>
            <person name="Arachi H."/>
            <person name="Azer M."/>
            <person name="Bachantsang P."/>
            <person name="Barry A."/>
            <person name="Bayul T."/>
            <person name="Berlin A."/>
            <person name="Bessette D."/>
            <person name="Bloom T."/>
            <person name="Blye J."/>
            <person name="Boguslavskiy L."/>
            <person name="Bonnet C."/>
            <person name="Boukhgalter B."/>
            <person name="Bourzgui I."/>
            <person name="Brown A."/>
            <person name="Cahill P."/>
            <person name="Channer S."/>
            <person name="Cheshatsang Y."/>
            <person name="Chuda L."/>
            <person name="Citroen M."/>
            <person name="Collymore A."/>
            <person name="Cooke P."/>
            <person name="Costello M."/>
            <person name="D'Aco K."/>
            <person name="Daza R."/>
            <person name="De Haan G."/>
            <person name="DeGray S."/>
            <person name="DeMaso C."/>
            <person name="Dhargay N."/>
            <person name="Dooley K."/>
            <person name="Dooley E."/>
            <person name="Doricent M."/>
            <person name="Dorje P."/>
            <person name="Dorjee K."/>
            <person name="Dupes A."/>
            <person name="Elong R."/>
            <person name="Falk J."/>
            <person name="Farina A."/>
            <person name="Faro S."/>
            <person name="Ferguson D."/>
            <person name="Fisher S."/>
            <person name="Foley C.D."/>
            <person name="Franke A."/>
            <person name="Friedrich D."/>
            <person name="Gadbois L."/>
            <person name="Gearin G."/>
            <person name="Gearin C.R."/>
            <person name="Giannoukos G."/>
            <person name="Goode T."/>
            <person name="Graham J."/>
            <person name="Grandbois E."/>
            <person name="Grewal S."/>
            <person name="Gyaltsen K."/>
            <person name="Hafez N."/>
            <person name="Hagos B."/>
            <person name="Hall J."/>
            <person name="Henson C."/>
            <person name="Hollinger A."/>
            <person name="Honan T."/>
            <person name="Huard M.D."/>
            <person name="Hughes L."/>
            <person name="Hurhula B."/>
            <person name="Husby M.E."/>
            <person name="Kamat A."/>
            <person name="Kanga B."/>
            <person name="Kashin S."/>
            <person name="Khazanovich D."/>
            <person name="Kisner P."/>
            <person name="Lance K."/>
            <person name="Lara M."/>
            <person name="Lee W."/>
            <person name="Lennon N."/>
            <person name="Letendre F."/>
            <person name="LeVine R."/>
            <person name="Lipovsky A."/>
            <person name="Liu X."/>
            <person name="Liu J."/>
            <person name="Liu S."/>
            <person name="Lokyitsang T."/>
            <person name="Lokyitsang Y."/>
            <person name="Lubonja R."/>
            <person name="Lui A."/>
            <person name="MacDonald P."/>
            <person name="Magnisalis V."/>
            <person name="Maru K."/>
            <person name="Matthews C."/>
            <person name="McCusker W."/>
            <person name="McDonough S."/>
            <person name="Mehta T."/>
            <person name="Meldrim J."/>
            <person name="Meneus L."/>
            <person name="Mihai O."/>
            <person name="Mihalev A."/>
            <person name="Mihova T."/>
            <person name="Mittelman R."/>
            <person name="Mlenga V."/>
            <person name="Montmayeur A."/>
            <person name="Mulrain L."/>
            <person name="Navidi A."/>
            <person name="Naylor J."/>
            <person name="Negash T."/>
            <person name="Nguyen T."/>
            <person name="Nguyen N."/>
            <person name="Nicol R."/>
            <person name="Norbu C."/>
            <person name="Norbu N."/>
            <person name="Novod N."/>
            <person name="O'Neill B."/>
            <person name="Osman S."/>
            <person name="Markiewicz E."/>
            <person name="Oyono O.L."/>
            <person name="Patti C."/>
            <person name="Phunkhang P."/>
            <person name="Pierre F."/>
            <person name="Priest M."/>
            <person name="Raghuraman S."/>
            <person name="Rege F."/>
            <person name="Reyes R."/>
            <person name="Rise C."/>
            <person name="Rogov P."/>
            <person name="Ross K."/>
            <person name="Ryan E."/>
            <person name="Settipalli S."/>
            <person name="Shea T."/>
            <person name="Sherpa N."/>
            <person name="Shi L."/>
            <person name="Shih D."/>
            <person name="Sparrow T."/>
            <person name="Spaulding J."/>
            <person name="Stalker J."/>
            <person name="Stange-Thomann N."/>
            <person name="Stavropoulos S."/>
            <person name="Stone C."/>
            <person name="Strader C."/>
            <person name="Tesfaye S."/>
            <person name="Thomson T."/>
            <person name="Thoulutsang Y."/>
            <person name="Thoulutsang D."/>
            <person name="Topham K."/>
            <person name="Topping I."/>
            <person name="Tsamla T."/>
            <person name="Vassiliev H."/>
            <person name="Vo A."/>
            <person name="Wangchuk T."/>
            <person name="Wangdi T."/>
            <person name="Weiand M."/>
            <person name="Wilkinson J."/>
            <person name="Wilson A."/>
            <person name="Yadav S."/>
            <person name="Young G."/>
            <person name="Yu Q."/>
            <person name="Zembek L."/>
            <person name="Zhong D."/>
            <person name="Zimmer A."/>
            <person name="Zwirko Z."/>
            <person name="Jaffe D.B."/>
            <person name="Alvarez P."/>
            <person name="Brockman W."/>
            <person name="Butler J."/>
            <person name="Chin C."/>
            <person name="Gnerre S."/>
            <person name="Grabherr M."/>
            <person name="Kleber M."/>
            <person name="Mauceli E."/>
            <person name="MacCallum I."/>
        </authorList>
    </citation>
    <scope>NUCLEOTIDE SEQUENCE [LARGE SCALE GENOMIC DNA]</scope>
    <source>
        <strain evidence="7">Tucson 15081-1352.22</strain>
    </source>
</reference>
<accession>B4KNB9</accession>
<dbReference type="FunFam" id="1.25.40.90:FF:000004">
    <property type="entry name" value="splicing factor, arginine/serine-rich 15"/>
    <property type="match status" value="1"/>
</dbReference>
<dbReference type="Pfam" id="PF00076">
    <property type="entry name" value="RRM_1"/>
    <property type="match status" value="1"/>
</dbReference>
<feature type="region of interest" description="Disordered" evidence="3">
    <location>
        <begin position="191"/>
        <end position="272"/>
    </location>
</feature>
<dbReference type="OrthoDB" id="79367at2759"/>
<feature type="compositionally biased region" description="Pro residues" evidence="3">
    <location>
        <begin position="755"/>
        <end position="784"/>
    </location>
</feature>
<feature type="region of interest" description="Disordered" evidence="3">
    <location>
        <begin position="983"/>
        <end position="1377"/>
    </location>
</feature>
<dbReference type="FunFam" id="3.30.70.330:FF:000576">
    <property type="entry name" value="Uncharacterized protein, isoform B"/>
    <property type="match status" value="1"/>
</dbReference>
<dbReference type="InParanoid" id="B4KNB9"/>
<feature type="region of interest" description="Disordered" evidence="3">
    <location>
        <begin position="397"/>
        <end position="499"/>
    </location>
</feature>
<dbReference type="InterPro" id="IPR035979">
    <property type="entry name" value="RBD_domain_sf"/>
</dbReference>
<feature type="compositionally biased region" description="Polar residues" evidence="3">
    <location>
        <begin position="960"/>
        <end position="970"/>
    </location>
</feature>
<feature type="region of interest" description="Disordered" evidence="3">
    <location>
        <begin position="928"/>
        <end position="970"/>
    </location>
</feature>
<dbReference type="GO" id="GO:0003729">
    <property type="term" value="F:mRNA binding"/>
    <property type="evidence" value="ECO:0007669"/>
    <property type="project" value="EnsemblMetazoa"/>
</dbReference>
<dbReference type="SUPFAM" id="SSF54928">
    <property type="entry name" value="RNA-binding domain, RBD"/>
    <property type="match status" value="1"/>
</dbReference>
<dbReference type="CDD" id="cd12227">
    <property type="entry name" value="RRM_SCAF4_SCAF8"/>
    <property type="match status" value="1"/>
</dbReference>
<feature type="compositionally biased region" description="Gly residues" evidence="3">
    <location>
        <begin position="432"/>
        <end position="444"/>
    </location>
</feature>
<dbReference type="InterPro" id="IPR000504">
    <property type="entry name" value="RRM_dom"/>
</dbReference>
<feature type="compositionally biased region" description="Polar residues" evidence="3">
    <location>
        <begin position="237"/>
        <end position="248"/>
    </location>
</feature>
<dbReference type="GO" id="GO:0000122">
    <property type="term" value="P:negative regulation of transcription by RNA polymerase II"/>
    <property type="evidence" value="ECO:0007669"/>
    <property type="project" value="EnsemblMetazoa"/>
</dbReference>
<evidence type="ECO:0000256" key="3">
    <source>
        <dbReference type="SAM" id="MobiDB-lite"/>
    </source>
</evidence>
<feature type="domain" description="CID" evidence="5">
    <location>
        <begin position="1"/>
        <end position="139"/>
    </location>
</feature>
<dbReference type="PANTHER" id="PTHR23140:SF4">
    <property type="entry name" value="PROTEIN CBR-NRD-1"/>
    <property type="match status" value="1"/>
</dbReference>
<dbReference type="SMART" id="SM00360">
    <property type="entry name" value="RRM"/>
    <property type="match status" value="1"/>
</dbReference>
<dbReference type="GO" id="GO:0000785">
    <property type="term" value="C:chromatin"/>
    <property type="evidence" value="ECO:0007669"/>
    <property type="project" value="EnsemblMetazoa"/>
</dbReference>
<keyword evidence="7" id="KW-1185">Reference proteome</keyword>
<feature type="compositionally biased region" description="Polar residues" evidence="3">
    <location>
        <begin position="1137"/>
        <end position="1154"/>
    </location>
</feature>
<dbReference type="Gene3D" id="3.30.70.330">
    <property type="match status" value="1"/>
</dbReference>
<feature type="compositionally biased region" description="Acidic residues" evidence="3">
    <location>
        <begin position="800"/>
        <end position="810"/>
    </location>
</feature>
<dbReference type="Gene3D" id="1.25.40.90">
    <property type="match status" value="1"/>
</dbReference>
<feature type="compositionally biased region" description="Low complexity" evidence="3">
    <location>
        <begin position="1337"/>
        <end position="1354"/>
    </location>
</feature>
<dbReference type="PANTHER" id="PTHR23140">
    <property type="entry name" value="RNA PROCESSING PROTEIN LD23810P"/>
    <property type="match status" value="1"/>
</dbReference>
<feature type="compositionally biased region" description="Gly residues" evidence="3">
    <location>
        <begin position="932"/>
        <end position="956"/>
    </location>
</feature>
<dbReference type="EMBL" id="CH933808">
    <property type="protein sequence ID" value="EDW09972.1"/>
    <property type="molecule type" value="Genomic_DNA"/>
</dbReference>
<feature type="compositionally biased region" description="Basic and acidic residues" evidence="3">
    <location>
        <begin position="207"/>
        <end position="224"/>
    </location>
</feature>
<dbReference type="InterPro" id="IPR006569">
    <property type="entry name" value="CID_dom"/>
</dbReference>
<dbReference type="OMA" id="DRGGEMM"/>
<evidence type="ECO:0000259" key="5">
    <source>
        <dbReference type="PROSITE" id="PS51391"/>
    </source>
</evidence>
<feature type="compositionally biased region" description="Basic residues" evidence="3">
    <location>
        <begin position="450"/>
        <end position="471"/>
    </location>
</feature>
<feature type="compositionally biased region" description="Low complexity" evidence="3">
    <location>
        <begin position="1197"/>
        <end position="1219"/>
    </location>
</feature>
<feature type="compositionally biased region" description="Basic and acidic residues" evidence="3">
    <location>
        <begin position="472"/>
        <end position="499"/>
    </location>
</feature>
<dbReference type="PROSITE" id="PS51391">
    <property type="entry name" value="CID"/>
    <property type="match status" value="1"/>
</dbReference>
<feature type="compositionally biased region" description="Basic and acidic residues" evidence="3">
    <location>
        <begin position="1092"/>
        <end position="1103"/>
    </location>
</feature>
<dbReference type="eggNOG" id="KOG0132">
    <property type="taxonomic scope" value="Eukaryota"/>
</dbReference>
<dbReference type="SMART" id="SM00582">
    <property type="entry name" value="RPR"/>
    <property type="match status" value="1"/>
</dbReference>
<feature type="compositionally biased region" description="Polar residues" evidence="3">
    <location>
        <begin position="1318"/>
        <end position="1327"/>
    </location>
</feature>
<dbReference type="Pfam" id="PF04818">
    <property type="entry name" value="CID"/>
    <property type="match status" value="1"/>
</dbReference>
<feature type="region of interest" description="Disordered" evidence="3">
    <location>
        <begin position="755"/>
        <end position="840"/>
    </location>
</feature>
<dbReference type="FunCoup" id="B4KNB9">
    <property type="interactions" value="2229"/>
</dbReference>
<dbReference type="HOGENOM" id="CLU_261023_0_0_1"/>
<feature type="compositionally biased region" description="Gly residues" evidence="3">
    <location>
        <begin position="1007"/>
        <end position="1017"/>
    </location>
</feature>
<name>B4KNB9_DROMO</name>
<protein>
    <submittedName>
        <fullName evidence="6">Uncharacterized protein, isoform A</fullName>
    </submittedName>
</protein>
<feature type="domain" description="RRM" evidence="4">
    <location>
        <begin position="512"/>
        <end position="584"/>
    </location>
</feature>
<feature type="region of interest" description="Disordered" evidence="3">
    <location>
        <begin position="286"/>
        <end position="310"/>
    </location>
</feature>
<dbReference type="InterPro" id="IPR008942">
    <property type="entry name" value="ENTH_VHS"/>
</dbReference>
<sequence length="1377" mass="148160">METVVAFNNELSGLYDSRPPISKAKMAAITKSAMRAIKFYKHVVQSVEKFILKCKPEYKVPGLYVIDSIVRQSRHQYGTEKDVFAPRFQRNLTETFANLFRCAPEDKSRIIRVLNLWQKNNVFKSEVIQPIFDLADPNHPIYHQMPPISAGNLNASSGPSGSSGVLNLSDISSGNAANGLNASGMSNMDMSGAVDDKMGGAMPDLSISHEKCSSSSRRHMEQHYMKRQQQQQQHQHNMPSSNSASGSKSRFDSGGLSKSHHHNKYGKGSSSHELDYDLREIIDDEDGDMLMGDDHHCMGDDTPPGSSNLLDNNNLKQLLNDPNVLRQLQTLQNFQKFKQQEENQKHRYQEQDALQQHLQNVLKGTGGLPPGVGMGMGHNDVTDMNKDVEFISEQQPIEVINLDGADSRSPTPDRDRYKRSRRSSRSRSPRSRGGGGGGGGGGNGNDRDRGSRRRSSRSRSRSPRSSRRRGSRDRDRMERSTRDKERDREHERERRKKGLPEIKKEHLSVCSTTLWVGHLSKLVYQEELSDTFGEYGDIVSIDQIVPRGCAFIVMNRRQDAHKAMQALKNHKLQGRAITISWAAGKGVKSKEWKDFWDLDLGVTYVPWNKLSPDTDFDSLEEGGMFDEDTMPSWMKQKINQAKNVKDVKPTALTGEMPNVPSVAPPNLLFGIDTTQPPPVAPPQHGGPGAPPPALMGMVPGQFQMAPPLGAPPPQRMLGPMGPLNHPLGMAMPPNMVPGMPPPMMMPPNMMPPGFPTMGGPPPHPMGLPPGAQFPPPGAVPPPMTTIPAPAGSGTGNVSDDQMDIEMELEDAPSQSAPTSSQQQAPNFSQPPPIFAGGATQPNSVDVAAAVAGNDLFQRDRARGPSGAGSRWGGRDDIAEASERWRNENGGGGPPPLSGAFNEARARLNLNSMEHGGMQRPEFLGGLEFDNRPGGGPRGMGPGPRGGNHNGGNGGGDFFQPNMNPNQNRFNQPTSLMQMRIPPPVAFNQRMGGPGAGNGVGPMFMRNQGGGGPGGRQQGPGFFNPRNPFNDNQRGRGGGGGGGGSGGSGGGRGMGGGGGRGGRWSDEEEDGGSNSNNFKRRGGGGPGGPGNRFRGERDGDDRRGGNGRSGRGSQRSEERERGPNNNNRRGSRDDSNRHSISSTDENALQGKQSSSEPDDMKNKPVAAPSVNNVEKSAAVDTEEDWDRELQEYDARMEAQQAAEAAEATAAASGAGTSTATDTSDINKQKSETLAEAAPASVVETFATPHAEEISEVSKPKAPSPVCTPLYDELPPPASAAGATAPPQPVEQAEEPNPKIEQKRVTEEFTHEPEPESAPATVQQPQQRVDSPPRAEQSPPASAAPATTTTTTTTTDATKDIAEETEPVASAQPAVEADS</sequence>
<dbReference type="GO" id="GO:0005634">
    <property type="term" value="C:nucleus"/>
    <property type="evidence" value="ECO:0007669"/>
    <property type="project" value="TreeGrafter"/>
</dbReference>
<proteinExistence type="predicted"/>
<dbReference type="CDD" id="cd16983">
    <property type="entry name" value="CID_SCAF8_like"/>
    <property type="match status" value="1"/>
</dbReference>
<keyword evidence="1 2" id="KW-0694">RNA-binding</keyword>
<gene>
    <name evidence="6" type="primary">Dmoj\GI18767</name>
    <name evidence="6" type="ORF">Dmoj_GI18767</name>
</gene>
<evidence type="ECO:0000256" key="2">
    <source>
        <dbReference type="PROSITE-ProRule" id="PRU00176"/>
    </source>
</evidence>
<evidence type="ECO:0000313" key="7">
    <source>
        <dbReference type="Proteomes" id="UP000009192"/>
    </source>
</evidence>
<dbReference type="InterPro" id="IPR051485">
    <property type="entry name" value="SR-CTD_assoc_factor"/>
</dbReference>
<evidence type="ECO:0000256" key="1">
    <source>
        <dbReference type="ARBA" id="ARBA00022884"/>
    </source>
</evidence>